<dbReference type="Pfam" id="PF05947">
    <property type="entry name" value="T6SS_TssF"/>
    <property type="match status" value="1"/>
</dbReference>
<keyword evidence="2" id="KW-1185">Reference proteome</keyword>
<dbReference type="InterPro" id="IPR010272">
    <property type="entry name" value="T6SS_TssF"/>
</dbReference>
<dbReference type="RefSeq" id="WP_341804904.1">
    <property type="nucleotide sequence ID" value="NZ_JBHLUW010000024.1"/>
</dbReference>
<dbReference type="Proteomes" id="UP000295509">
    <property type="component" value="Unassembled WGS sequence"/>
</dbReference>
<proteinExistence type="predicted"/>
<sequence length="92" mass="10111">MLRLHEEAIDYVWLDEDSEVAGACTERTVNVNVGLQPSGFAGPGDVTLFGDVLNRFVGRYACVHFAVRLVVYEGVGGPVRRFPRSLKTSGRL</sequence>
<organism evidence="1 2">
    <name type="scientific">Paraburkholderia rhizosphaerae</name>
    <dbReference type="NCBI Taxonomy" id="480658"/>
    <lineage>
        <taxon>Bacteria</taxon>
        <taxon>Pseudomonadati</taxon>
        <taxon>Pseudomonadota</taxon>
        <taxon>Betaproteobacteria</taxon>
        <taxon>Burkholderiales</taxon>
        <taxon>Burkholderiaceae</taxon>
        <taxon>Paraburkholderia</taxon>
    </lineage>
</organism>
<comment type="caution">
    <text evidence="1">The sequence shown here is derived from an EMBL/GenBank/DDBJ whole genome shotgun (WGS) entry which is preliminary data.</text>
</comment>
<gene>
    <name evidence="1" type="ORF">BX592_12841</name>
</gene>
<reference evidence="1 2" key="1">
    <citation type="submission" date="2019-03" db="EMBL/GenBank/DDBJ databases">
        <title>Genomic Encyclopedia of Type Strains, Phase III (KMG-III): the genomes of soil and plant-associated and newly described type strains.</title>
        <authorList>
            <person name="Whitman W."/>
        </authorList>
    </citation>
    <scope>NUCLEOTIDE SEQUENCE [LARGE SCALE GENOMIC DNA]</scope>
    <source>
        <strain evidence="1 2">LMG 29544</strain>
    </source>
</reference>
<accession>A0A4R8L8G3</accession>
<protein>
    <submittedName>
        <fullName evidence="1">Type VI secretion system (T6SS) ImpG/VasA family protein</fullName>
    </submittedName>
</protein>
<dbReference type="AlphaFoldDB" id="A0A4R8L8G3"/>
<dbReference type="EMBL" id="SORE01000028">
    <property type="protein sequence ID" value="TDY39037.1"/>
    <property type="molecule type" value="Genomic_DNA"/>
</dbReference>
<evidence type="ECO:0000313" key="2">
    <source>
        <dbReference type="Proteomes" id="UP000295509"/>
    </source>
</evidence>
<name>A0A4R8L8G3_9BURK</name>
<evidence type="ECO:0000313" key="1">
    <source>
        <dbReference type="EMBL" id="TDY39037.1"/>
    </source>
</evidence>